<feature type="compositionally biased region" description="Basic and acidic residues" evidence="8">
    <location>
        <begin position="217"/>
        <end position="230"/>
    </location>
</feature>
<evidence type="ECO:0000256" key="3">
    <source>
        <dbReference type="ARBA" id="ARBA00022490"/>
    </source>
</evidence>
<evidence type="ECO:0000313" key="10">
    <source>
        <dbReference type="Proteomes" id="UP001179600"/>
    </source>
</evidence>
<dbReference type="GO" id="GO:0005737">
    <property type="term" value="C:cytoplasm"/>
    <property type="evidence" value="ECO:0007669"/>
    <property type="project" value="UniProtKB-SubCell"/>
</dbReference>
<feature type="coiled-coil region" evidence="7">
    <location>
        <begin position="29"/>
        <end position="63"/>
    </location>
</feature>
<keyword evidence="4" id="KW-0132">Cell division</keyword>
<comment type="subcellular location">
    <subcellularLocation>
        <location evidence="1">Cytoplasm</location>
    </subcellularLocation>
</comment>
<keyword evidence="6" id="KW-0131">Cell cycle</keyword>
<accession>A0AAE9XH17</accession>
<proteinExistence type="inferred from homology"/>
<dbReference type="GO" id="GO:0051301">
    <property type="term" value="P:cell division"/>
    <property type="evidence" value="ECO:0007669"/>
    <property type="project" value="UniProtKB-KW"/>
</dbReference>
<dbReference type="Pfam" id="PF05103">
    <property type="entry name" value="DivIVA"/>
    <property type="match status" value="1"/>
</dbReference>
<protein>
    <submittedName>
        <fullName evidence="9">DivIVA domain-containing protein</fullName>
    </submittedName>
</protein>
<evidence type="ECO:0000256" key="1">
    <source>
        <dbReference type="ARBA" id="ARBA00004496"/>
    </source>
</evidence>
<reference evidence="9" key="1">
    <citation type="submission" date="2023-01" db="EMBL/GenBank/DDBJ databases">
        <title>Oxazolidinone resistance genes in florfenicol resistant enterococci from beef cattle and veal calves at slaughter.</title>
        <authorList>
            <person name="Biggel M."/>
        </authorList>
    </citation>
    <scope>NUCLEOTIDE SEQUENCE</scope>
    <source>
        <strain evidence="9">K204-1</strain>
    </source>
</reference>
<feature type="compositionally biased region" description="Acidic residues" evidence="8">
    <location>
        <begin position="198"/>
        <end position="216"/>
    </location>
</feature>
<dbReference type="NCBIfam" id="TIGR03544">
    <property type="entry name" value="DivI1A_domain"/>
    <property type="match status" value="1"/>
</dbReference>
<evidence type="ECO:0000256" key="2">
    <source>
        <dbReference type="ARBA" id="ARBA00009008"/>
    </source>
</evidence>
<evidence type="ECO:0000256" key="6">
    <source>
        <dbReference type="ARBA" id="ARBA00023306"/>
    </source>
</evidence>
<name>A0AAE9XH17_9ENTE</name>
<dbReference type="EMBL" id="CP116507">
    <property type="protein sequence ID" value="WCG23566.1"/>
    <property type="molecule type" value="Genomic_DNA"/>
</dbReference>
<organism evidence="9 10">
    <name type="scientific">Vagococcus lutrae</name>
    <dbReference type="NCBI Taxonomy" id="81947"/>
    <lineage>
        <taxon>Bacteria</taxon>
        <taxon>Bacillati</taxon>
        <taxon>Bacillota</taxon>
        <taxon>Bacilli</taxon>
        <taxon>Lactobacillales</taxon>
        <taxon>Enterococcaceae</taxon>
        <taxon>Vagococcus</taxon>
    </lineage>
</organism>
<keyword evidence="5 7" id="KW-0175">Coiled coil</keyword>
<dbReference type="Gene3D" id="6.10.250.660">
    <property type="match status" value="1"/>
</dbReference>
<dbReference type="InterPro" id="IPR007793">
    <property type="entry name" value="DivIVA_fam"/>
</dbReference>
<dbReference type="RefSeq" id="WP_126762573.1">
    <property type="nucleotide sequence ID" value="NZ_BKBT01000009.1"/>
</dbReference>
<evidence type="ECO:0000313" key="9">
    <source>
        <dbReference type="EMBL" id="WCG23566.1"/>
    </source>
</evidence>
<dbReference type="PANTHER" id="PTHR35794:SF2">
    <property type="entry name" value="CELL DIVISION PROTEIN DIVIVA"/>
    <property type="match status" value="1"/>
</dbReference>
<dbReference type="Proteomes" id="UP001179600">
    <property type="component" value="Chromosome"/>
</dbReference>
<dbReference type="InterPro" id="IPR019933">
    <property type="entry name" value="DivIVA_domain"/>
</dbReference>
<evidence type="ECO:0000256" key="8">
    <source>
        <dbReference type="SAM" id="MobiDB-lite"/>
    </source>
</evidence>
<feature type="region of interest" description="Disordered" evidence="8">
    <location>
        <begin position="195"/>
        <end position="230"/>
    </location>
</feature>
<comment type="similarity">
    <text evidence="2">Belongs to the DivIVA family.</text>
</comment>
<gene>
    <name evidence="9" type="ORF">PML95_04905</name>
</gene>
<dbReference type="AlphaFoldDB" id="A0AAE9XH17"/>
<dbReference type="PANTHER" id="PTHR35794">
    <property type="entry name" value="CELL DIVISION PROTEIN DIVIVA"/>
    <property type="match status" value="1"/>
</dbReference>
<keyword evidence="3" id="KW-0963">Cytoplasm</keyword>
<evidence type="ECO:0000256" key="7">
    <source>
        <dbReference type="SAM" id="Coils"/>
    </source>
</evidence>
<evidence type="ECO:0000256" key="5">
    <source>
        <dbReference type="ARBA" id="ARBA00023054"/>
    </source>
</evidence>
<evidence type="ECO:0000256" key="4">
    <source>
        <dbReference type="ARBA" id="ARBA00022618"/>
    </source>
</evidence>
<sequence length="230" mass="26126">MALTPLDIKNKSFANKMRGYNPDEVDEFLDQVIEDYEEAIRKNRELEKSLKHAEEKLTYFNELKDALNQSIIVAQDTADKLKDSATRESEVTVTSAKAEANTILTEAKATAEKTVLEANQKAESILKHAEDQTSQLAYETDALKKKTREFHRNLSLLLESQLEAIKSGEWDELLKPFSSYMDDSHSNVQRILSKNNAEETEETNEENSEEVVDTSVEDGHTKAIELDEIK</sequence>